<gene>
    <name evidence="1" type="ORF">ACFOOI_19270</name>
</gene>
<accession>A0ABV7Z310</accession>
<dbReference type="SUPFAM" id="SSF49464">
    <property type="entry name" value="Carboxypeptidase regulatory domain-like"/>
    <property type="match status" value="1"/>
</dbReference>
<dbReference type="RefSeq" id="WP_379839718.1">
    <property type="nucleotide sequence ID" value="NZ_JBHRYQ010000001.1"/>
</dbReference>
<keyword evidence="2" id="KW-1185">Reference proteome</keyword>
<evidence type="ECO:0000313" key="1">
    <source>
        <dbReference type="EMBL" id="MFC3812813.1"/>
    </source>
</evidence>
<proteinExistence type="predicted"/>
<evidence type="ECO:0008006" key="3">
    <source>
        <dbReference type="Google" id="ProtNLM"/>
    </source>
</evidence>
<protein>
    <recommendedName>
        <fullName evidence="3">TonB-dependent receptor</fullName>
    </recommendedName>
</protein>
<dbReference type="InterPro" id="IPR008969">
    <property type="entry name" value="CarboxyPept-like_regulatory"/>
</dbReference>
<sequence>MRLILLLGTLFVFQSQLFGQQIINGHISDGSSGIQNVNITVSNPSTKSIIAFTFTDAKGDYAIKYNSKEDSIILSVRIMSYESKILTIKNQNQEINLTLEPKITVLKEVSVAREPITKLGDTLSYNVDAFKNKNDRVLADVLRKLPGIEIENSGRILYQGEAINKYYIEGLDLLGGKYNMANDNLNIEAVRSVEVLENHQPIRILDSLSVSDKAAINIRLKAKVAKTGIANLGIGYDPLLHFVNYTPMVFSKGLQAITTVQANNVGILLEKQIKSLTDSEENSPTEWLRIQQINSPPFSENRFIDNTSKLSSINVLKHVKKEVELKLNFEILKENLKQVGYTNTRFFTSRDSLITLGEQIINATESQYAKLNLSLKKNTNTDYFSNVFEMKYAENQASGNIIKSGINILQKVNIPTLTFKNHFYKFLKINKKLYALQSTIGKENSDQSLAVNPSLYVLNKTSTGASQYVQNNSWYARNAFSGNFKLNEKQTLETQIGYNYSHETLNSNLIFEEATSNLPGFQNKLIWQKHIPYIKVRSQINVKAVKLTFQLPVQYNFIKAFDGDLNKSETVNKPSFEPRIDFLYSLNTNWELRSSVYRNVRIGESTPLYFGNIMQTYRNIQKIDAPISQNTSLGNLLKLSYNNTLKDLFGYLAFNQTYVTNNLQFVNKISPNGVLTKSAILNPNQSSSKFLNFRISKFFRSLKTNLSVQESINQLNSIQLINDAENEVKLKSATTRMDINSTFSKNLGLVYGLNSSVFRNFIAETANEPVYQISQNLKLNISLPKDVYVGIQNEYYVNQTAASRNYFLDVLLRKTITKHKVDLDATFSNIFNTVLNISYQNNSLSYVESAYALRPRQVLFRVKFSY</sequence>
<comment type="caution">
    <text evidence="1">The sequence shown here is derived from an EMBL/GenBank/DDBJ whole genome shotgun (WGS) entry which is preliminary data.</text>
</comment>
<name>A0ABV7Z310_9BACT</name>
<reference evidence="2" key="1">
    <citation type="journal article" date="2019" name="Int. J. Syst. Evol. Microbiol.">
        <title>The Global Catalogue of Microorganisms (GCM) 10K type strain sequencing project: providing services to taxonomists for standard genome sequencing and annotation.</title>
        <authorList>
            <consortium name="The Broad Institute Genomics Platform"/>
            <consortium name="The Broad Institute Genome Sequencing Center for Infectious Disease"/>
            <person name="Wu L."/>
            <person name="Ma J."/>
        </authorList>
    </citation>
    <scope>NUCLEOTIDE SEQUENCE [LARGE SCALE GENOMIC DNA]</scope>
    <source>
        <strain evidence="2">CECT 7956</strain>
    </source>
</reference>
<dbReference type="Proteomes" id="UP001595616">
    <property type="component" value="Unassembled WGS sequence"/>
</dbReference>
<dbReference type="EMBL" id="JBHRYQ010000001">
    <property type="protein sequence ID" value="MFC3812813.1"/>
    <property type="molecule type" value="Genomic_DNA"/>
</dbReference>
<organism evidence="1 2">
    <name type="scientific">Lacihabitans lacunae</name>
    <dbReference type="NCBI Taxonomy" id="1028214"/>
    <lineage>
        <taxon>Bacteria</taxon>
        <taxon>Pseudomonadati</taxon>
        <taxon>Bacteroidota</taxon>
        <taxon>Cytophagia</taxon>
        <taxon>Cytophagales</taxon>
        <taxon>Leadbetterellaceae</taxon>
        <taxon>Lacihabitans</taxon>
    </lineage>
</organism>
<evidence type="ECO:0000313" key="2">
    <source>
        <dbReference type="Proteomes" id="UP001595616"/>
    </source>
</evidence>
<dbReference type="SUPFAM" id="SSF56935">
    <property type="entry name" value="Porins"/>
    <property type="match status" value="1"/>
</dbReference>